<dbReference type="CDD" id="cd01173">
    <property type="entry name" value="pyridoxal_pyridoxamine_kinase"/>
    <property type="match status" value="1"/>
</dbReference>
<dbReference type="RefSeq" id="WP_205158423.1">
    <property type="nucleotide sequence ID" value="NZ_JAFEUM010000003.1"/>
</dbReference>
<accession>A0ABS2HJN6</accession>
<evidence type="ECO:0000256" key="2">
    <source>
        <dbReference type="ARBA" id="ARBA00022679"/>
    </source>
</evidence>
<dbReference type="PANTHER" id="PTHR10534:SF2">
    <property type="entry name" value="PYRIDOXAL KINASE"/>
    <property type="match status" value="1"/>
</dbReference>
<keyword evidence="2 7" id="KW-0808">Transferase</keyword>
<keyword evidence="5" id="KW-0067">ATP-binding</keyword>
<proteinExistence type="predicted"/>
<dbReference type="SUPFAM" id="SSF53613">
    <property type="entry name" value="Ribokinase-like"/>
    <property type="match status" value="1"/>
</dbReference>
<evidence type="ECO:0000256" key="4">
    <source>
        <dbReference type="ARBA" id="ARBA00022777"/>
    </source>
</evidence>
<reference evidence="7 8" key="1">
    <citation type="submission" date="2021-02" db="EMBL/GenBank/DDBJ databases">
        <authorList>
            <person name="Park J.-S."/>
        </authorList>
    </citation>
    <scope>NUCLEOTIDE SEQUENCE [LARGE SCALE GENOMIC DNA]</scope>
    <source>
        <strain evidence="7 8">188UL20-2</strain>
    </source>
</reference>
<dbReference type="Pfam" id="PF08543">
    <property type="entry name" value="Phos_pyr_kin"/>
    <property type="match status" value="1"/>
</dbReference>
<dbReference type="EMBL" id="JAFEUM010000003">
    <property type="protein sequence ID" value="MBM7036876.1"/>
    <property type="molecule type" value="Genomic_DNA"/>
</dbReference>
<name>A0ABS2HJN6_9VIBR</name>
<keyword evidence="4 7" id="KW-0418">Kinase</keyword>
<dbReference type="Gene3D" id="3.40.1190.20">
    <property type="match status" value="1"/>
</dbReference>
<dbReference type="InterPro" id="IPR004625">
    <property type="entry name" value="PyrdxlKinase"/>
</dbReference>
<protein>
    <recommendedName>
        <fullName evidence="1">pyridoxal kinase</fullName>
        <ecNumber evidence="1">2.7.1.35</ecNumber>
    </recommendedName>
</protein>
<dbReference type="EC" id="2.7.1.35" evidence="1"/>
<evidence type="ECO:0000313" key="8">
    <source>
        <dbReference type="Proteomes" id="UP000809621"/>
    </source>
</evidence>
<dbReference type="NCBIfam" id="TIGR00687">
    <property type="entry name" value="pyridox_kin"/>
    <property type="match status" value="1"/>
</dbReference>
<evidence type="ECO:0000256" key="3">
    <source>
        <dbReference type="ARBA" id="ARBA00022741"/>
    </source>
</evidence>
<evidence type="ECO:0000256" key="5">
    <source>
        <dbReference type="ARBA" id="ARBA00022840"/>
    </source>
</evidence>
<evidence type="ECO:0000313" key="7">
    <source>
        <dbReference type="EMBL" id="MBM7036876.1"/>
    </source>
</evidence>
<feature type="domain" description="Pyridoxamine kinase/Phosphomethylpyrimidine kinase" evidence="6">
    <location>
        <begin position="89"/>
        <end position="246"/>
    </location>
</feature>
<sequence>MKSIISIQSHYVSGHVGNSTAVFPMQKMGMEVWPIHSAQFSTNTLCEQDYSKQRADSDNITALMNGLDKAGKLSECGAVLSGHQCSALQYRAVVEAVQMVRKRNPSALYVCEPEFNIGERADKPPVENIKVIKQTLVPISDAAILGQIELGELTGLNVDSLYDVVTASKMVLDMGPKMVLIKHFEIPNSDTYNVLLSTRRSCFIARLPKIKFDDRVLGVGNLFSSLFTACLVRDMLPLESFRHAFNAAYGVLEVTKEQDACELQIIDAQYEFVEPTHEFDVCKVS</sequence>
<evidence type="ECO:0000256" key="1">
    <source>
        <dbReference type="ARBA" id="ARBA00012104"/>
    </source>
</evidence>
<organism evidence="7 8">
    <name type="scientific">Vibrio ulleungensis</name>
    <dbReference type="NCBI Taxonomy" id="2807619"/>
    <lineage>
        <taxon>Bacteria</taxon>
        <taxon>Pseudomonadati</taxon>
        <taxon>Pseudomonadota</taxon>
        <taxon>Gammaproteobacteria</taxon>
        <taxon>Vibrionales</taxon>
        <taxon>Vibrionaceae</taxon>
        <taxon>Vibrio</taxon>
    </lineage>
</organism>
<dbReference type="PANTHER" id="PTHR10534">
    <property type="entry name" value="PYRIDOXAL KINASE"/>
    <property type="match status" value="1"/>
</dbReference>
<dbReference type="InterPro" id="IPR013749">
    <property type="entry name" value="PM/HMP-P_kinase-1"/>
</dbReference>
<evidence type="ECO:0000259" key="6">
    <source>
        <dbReference type="Pfam" id="PF08543"/>
    </source>
</evidence>
<comment type="caution">
    <text evidence="7">The sequence shown here is derived from an EMBL/GenBank/DDBJ whole genome shotgun (WGS) entry which is preliminary data.</text>
</comment>
<dbReference type="Proteomes" id="UP000809621">
    <property type="component" value="Unassembled WGS sequence"/>
</dbReference>
<gene>
    <name evidence="7" type="primary">pdxY</name>
    <name evidence="7" type="ORF">JQC93_10730</name>
</gene>
<keyword evidence="8" id="KW-1185">Reference proteome</keyword>
<dbReference type="InterPro" id="IPR029056">
    <property type="entry name" value="Ribokinase-like"/>
</dbReference>
<keyword evidence="3" id="KW-0547">Nucleotide-binding</keyword>
<dbReference type="GO" id="GO:0008478">
    <property type="term" value="F:pyridoxal kinase activity"/>
    <property type="evidence" value="ECO:0007669"/>
    <property type="project" value="UniProtKB-EC"/>
</dbReference>